<comment type="caution">
    <text evidence="12">The sequence shown here is derived from an EMBL/GenBank/DDBJ whole genome shotgun (WGS) entry which is preliminary data.</text>
</comment>
<evidence type="ECO:0000256" key="7">
    <source>
        <dbReference type="ARBA" id="ARBA00022827"/>
    </source>
</evidence>
<keyword evidence="13" id="KW-1185">Reference proteome</keyword>
<evidence type="ECO:0000313" key="12">
    <source>
        <dbReference type="EMBL" id="NJR80201.1"/>
    </source>
</evidence>
<dbReference type="InterPro" id="IPR024932">
    <property type="entry name" value="ApbE"/>
</dbReference>
<reference evidence="12 13" key="1">
    <citation type="submission" date="2020-03" db="EMBL/GenBank/DDBJ databases">
        <authorList>
            <person name="Wang L."/>
            <person name="He N."/>
            <person name="Li Y."/>
            <person name="Fang Y."/>
            <person name="Zhang F."/>
        </authorList>
    </citation>
    <scope>NUCLEOTIDE SEQUENCE [LARGE SCALE GENOMIC DNA]</scope>
    <source>
        <strain evidence="12 13">36D10-4-7</strain>
    </source>
</reference>
<proteinExistence type="inferred from homology"/>
<comment type="similarity">
    <text evidence="11">Belongs to the ApbE family.</text>
</comment>
<dbReference type="EC" id="2.7.1.180" evidence="2 11"/>
<name>A0ABX1CTR1_9SPHN</name>
<evidence type="ECO:0000256" key="11">
    <source>
        <dbReference type="PIRNR" id="PIRNR006268"/>
    </source>
</evidence>
<dbReference type="GO" id="GO:0016740">
    <property type="term" value="F:transferase activity"/>
    <property type="evidence" value="ECO:0007669"/>
    <property type="project" value="UniProtKB-KW"/>
</dbReference>
<evidence type="ECO:0000256" key="8">
    <source>
        <dbReference type="ARBA" id="ARBA00022842"/>
    </source>
</evidence>
<gene>
    <name evidence="12" type="ORF">HBH26_16595</name>
</gene>
<evidence type="ECO:0000256" key="10">
    <source>
        <dbReference type="ARBA" id="ARBA00048540"/>
    </source>
</evidence>
<sequence>MMSVRIALPPAIDPAAFAALDPYAAVAALGGEAMGTTWRVLAVHPPAEAAALVAWRLEKLVAEMSHWASASLLSRFNRAPAGSWHALPADFAHVVAAGMRIARASGGAFDPAIGALVDLHGYGPPGPQPVPDEAAVAAALTVSGHARLSYDPAARRMLQPGGVALDLSGIAKGHAVDAVAALLRHHGVAHGLVEIGGELAGWGVQPSGEPWWVDLETPAGVAAAPLRVALHGLAVATSGDYVRGAHTIDPRTGRPADHGLVAVSVVHADAMSADAWASALLVLGPEEGARLAARERLAARFLSRDGEHLTPALAAMLDDQPSVTA</sequence>
<evidence type="ECO:0000256" key="5">
    <source>
        <dbReference type="ARBA" id="ARBA00022679"/>
    </source>
</evidence>
<dbReference type="SUPFAM" id="SSF143631">
    <property type="entry name" value="ApbE-like"/>
    <property type="match status" value="1"/>
</dbReference>
<keyword evidence="8 11" id="KW-0460">Magnesium</keyword>
<protein>
    <recommendedName>
        <fullName evidence="3 11">FAD:protein FMN transferase</fullName>
        <ecNumber evidence="2 11">2.7.1.180</ecNumber>
    </recommendedName>
    <alternativeName>
        <fullName evidence="9 11">Flavin transferase</fullName>
    </alternativeName>
</protein>
<evidence type="ECO:0000256" key="6">
    <source>
        <dbReference type="ARBA" id="ARBA00022723"/>
    </source>
</evidence>
<dbReference type="Proteomes" id="UP000732399">
    <property type="component" value="Unassembled WGS sequence"/>
</dbReference>
<dbReference type="Gene3D" id="3.10.520.10">
    <property type="entry name" value="ApbE-like domains"/>
    <property type="match status" value="1"/>
</dbReference>
<evidence type="ECO:0000256" key="2">
    <source>
        <dbReference type="ARBA" id="ARBA00011955"/>
    </source>
</evidence>
<evidence type="ECO:0000256" key="4">
    <source>
        <dbReference type="ARBA" id="ARBA00022630"/>
    </source>
</evidence>
<evidence type="ECO:0000256" key="1">
    <source>
        <dbReference type="ARBA" id="ARBA00001946"/>
    </source>
</evidence>
<keyword evidence="4 11" id="KW-0285">Flavoprotein</keyword>
<comment type="cofactor">
    <cofactor evidence="1">
        <name>Mg(2+)</name>
        <dbReference type="ChEBI" id="CHEBI:18420"/>
    </cofactor>
</comment>
<evidence type="ECO:0000313" key="13">
    <source>
        <dbReference type="Proteomes" id="UP000732399"/>
    </source>
</evidence>
<dbReference type="EMBL" id="JAAVJH010000014">
    <property type="protein sequence ID" value="NJR80201.1"/>
    <property type="molecule type" value="Genomic_DNA"/>
</dbReference>
<dbReference type="PANTHER" id="PTHR30040:SF2">
    <property type="entry name" value="FAD:PROTEIN FMN TRANSFERASE"/>
    <property type="match status" value="1"/>
</dbReference>
<dbReference type="PANTHER" id="PTHR30040">
    <property type="entry name" value="THIAMINE BIOSYNTHESIS LIPOPROTEIN APBE"/>
    <property type="match status" value="1"/>
</dbReference>
<dbReference type="PIRSF" id="PIRSF006268">
    <property type="entry name" value="ApbE"/>
    <property type="match status" value="1"/>
</dbReference>
<dbReference type="Pfam" id="PF02424">
    <property type="entry name" value="ApbE"/>
    <property type="match status" value="1"/>
</dbReference>
<keyword evidence="7 11" id="KW-0274">FAD</keyword>
<accession>A0ABX1CTR1</accession>
<comment type="catalytic activity">
    <reaction evidence="10 11">
        <text>L-threonyl-[protein] + FAD = FMN-L-threonyl-[protein] + AMP + H(+)</text>
        <dbReference type="Rhea" id="RHEA:36847"/>
        <dbReference type="Rhea" id="RHEA-COMP:11060"/>
        <dbReference type="Rhea" id="RHEA-COMP:11061"/>
        <dbReference type="ChEBI" id="CHEBI:15378"/>
        <dbReference type="ChEBI" id="CHEBI:30013"/>
        <dbReference type="ChEBI" id="CHEBI:57692"/>
        <dbReference type="ChEBI" id="CHEBI:74257"/>
        <dbReference type="ChEBI" id="CHEBI:456215"/>
        <dbReference type="EC" id="2.7.1.180"/>
    </reaction>
</comment>
<evidence type="ECO:0000256" key="9">
    <source>
        <dbReference type="ARBA" id="ARBA00031306"/>
    </source>
</evidence>
<organism evidence="12 13">
    <name type="scientific">Sphingomonas corticis</name>
    <dbReference type="NCBI Taxonomy" id="2722791"/>
    <lineage>
        <taxon>Bacteria</taxon>
        <taxon>Pseudomonadati</taxon>
        <taxon>Pseudomonadota</taxon>
        <taxon>Alphaproteobacteria</taxon>
        <taxon>Sphingomonadales</taxon>
        <taxon>Sphingomonadaceae</taxon>
        <taxon>Sphingomonas</taxon>
    </lineage>
</organism>
<dbReference type="InterPro" id="IPR003374">
    <property type="entry name" value="ApbE-like_sf"/>
</dbReference>
<evidence type="ECO:0000256" key="3">
    <source>
        <dbReference type="ARBA" id="ARBA00016337"/>
    </source>
</evidence>
<keyword evidence="5 11" id="KW-0808">Transferase</keyword>
<keyword evidence="6 11" id="KW-0479">Metal-binding</keyword>